<dbReference type="Pfam" id="PF00078">
    <property type="entry name" value="RVT_1"/>
    <property type="match status" value="1"/>
</dbReference>
<dbReference type="Pfam" id="PF17917">
    <property type="entry name" value="RT_RNaseH"/>
    <property type="match status" value="1"/>
</dbReference>
<keyword evidence="1" id="KW-0808">Transferase</keyword>
<accession>A0A8X7NB64</accession>
<dbReference type="AlphaFoldDB" id="A0A8X7NB64"/>
<feature type="domain" description="Reverse transcriptase" evidence="10">
    <location>
        <begin position="238"/>
        <end position="418"/>
    </location>
</feature>
<evidence type="ECO:0000313" key="12">
    <source>
        <dbReference type="EMBL" id="KAE8269828.1"/>
    </source>
</evidence>
<evidence type="ECO:0000313" key="13">
    <source>
        <dbReference type="Proteomes" id="UP000078113"/>
    </source>
</evidence>
<dbReference type="GO" id="GO:0005634">
    <property type="term" value="C:nucleus"/>
    <property type="evidence" value="ECO:0007669"/>
    <property type="project" value="UniProtKB-ARBA"/>
</dbReference>
<evidence type="ECO:0000256" key="8">
    <source>
        <dbReference type="ARBA" id="ARBA00023268"/>
    </source>
</evidence>
<protein>
    <recommendedName>
        <fullName evidence="14">Reverse transcriptase</fullName>
    </recommendedName>
</protein>
<keyword evidence="3" id="KW-0540">Nuclease</keyword>
<dbReference type="PANTHER" id="PTHR37984:SF5">
    <property type="entry name" value="PROTEIN NYNRIN-LIKE"/>
    <property type="match status" value="1"/>
</dbReference>
<dbReference type="PROSITE" id="PS50994">
    <property type="entry name" value="INTEGRASE"/>
    <property type="match status" value="1"/>
</dbReference>
<reference evidence="12" key="1">
    <citation type="submission" date="2016-04" db="EMBL/GenBank/DDBJ databases">
        <authorList>
            <person name="Nguyen H.D."/>
            <person name="Samba Siva P."/>
            <person name="Cullis J."/>
            <person name="Levesque C.A."/>
            <person name="Hambleton S."/>
        </authorList>
    </citation>
    <scope>NUCLEOTIDE SEQUENCE</scope>
    <source>
        <strain evidence="12">DAOMC 236422</strain>
    </source>
</reference>
<dbReference type="GO" id="GO:0004519">
    <property type="term" value="F:endonuclease activity"/>
    <property type="evidence" value="ECO:0007669"/>
    <property type="project" value="UniProtKB-KW"/>
</dbReference>
<feature type="region of interest" description="Disordered" evidence="9">
    <location>
        <begin position="195"/>
        <end position="230"/>
    </location>
</feature>
<evidence type="ECO:0000256" key="4">
    <source>
        <dbReference type="ARBA" id="ARBA00022759"/>
    </source>
</evidence>
<dbReference type="SUPFAM" id="SSF53098">
    <property type="entry name" value="Ribonuclease H-like"/>
    <property type="match status" value="1"/>
</dbReference>
<dbReference type="InterPro" id="IPR050951">
    <property type="entry name" value="Retrovirus_Pol_polyprotein"/>
</dbReference>
<evidence type="ECO:0008006" key="14">
    <source>
        <dbReference type="Google" id="ProtNLM"/>
    </source>
</evidence>
<dbReference type="Pfam" id="PF17919">
    <property type="entry name" value="RT_RNaseH_2"/>
    <property type="match status" value="1"/>
</dbReference>
<dbReference type="InterPro" id="IPR036397">
    <property type="entry name" value="RNaseH_sf"/>
</dbReference>
<evidence type="ECO:0000256" key="6">
    <source>
        <dbReference type="ARBA" id="ARBA00022884"/>
    </source>
</evidence>
<dbReference type="Pfam" id="PF17921">
    <property type="entry name" value="Integrase_H2C2"/>
    <property type="match status" value="1"/>
</dbReference>
<dbReference type="CDD" id="cd01647">
    <property type="entry name" value="RT_LTR"/>
    <property type="match status" value="1"/>
</dbReference>
<dbReference type="InterPro" id="IPR001584">
    <property type="entry name" value="Integrase_cat-core"/>
</dbReference>
<evidence type="ECO:0000256" key="5">
    <source>
        <dbReference type="ARBA" id="ARBA00022801"/>
    </source>
</evidence>
<dbReference type="Gene3D" id="1.10.340.70">
    <property type="match status" value="1"/>
</dbReference>
<feature type="region of interest" description="Disordered" evidence="9">
    <location>
        <begin position="986"/>
        <end position="1006"/>
    </location>
</feature>
<keyword evidence="5" id="KW-0378">Hydrolase</keyword>
<dbReference type="PROSITE" id="PS50878">
    <property type="entry name" value="RT_POL"/>
    <property type="match status" value="1"/>
</dbReference>
<dbReference type="InterPro" id="IPR043502">
    <property type="entry name" value="DNA/RNA_pol_sf"/>
</dbReference>
<dbReference type="PANTHER" id="PTHR37984">
    <property type="entry name" value="PROTEIN CBG26694"/>
    <property type="match status" value="1"/>
</dbReference>
<dbReference type="InterPro" id="IPR000477">
    <property type="entry name" value="RT_dom"/>
</dbReference>
<dbReference type="SUPFAM" id="SSF56672">
    <property type="entry name" value="DNA/RNA polymerases"/>
    <property type="match status" value="2"/>
</dbReference>
<dbReference type="InterPro" id="IPR043128">
    <property type="entry name" value="Rev_trsase/Diguanyl_cyclase"/>
</dbReference>
<dbReference type="InterPro" id="IPR041577">
    <property type="entry name" value="RT_RNaseH_2"/>
</dbReference>
<dbReference type="GO" id="GO:0003964">
    <property type="term" value="F:RNA-directed DNA polymerase activity"/>
    <property type="evidence" value="ECO:0007669"/>
    <property type="project" value="UniProtKB-KW"/>
</dbReference>
<organism evidence="12 13">
    <name type="scientific">Tilletia walkeri</name>
    <dbReference type="NCBI Taxonomy" id="117179"/>
    <lineage>
        <taxon>Eukaryota</taxon>
        <taxon>Fungi</taxon>
        <taxon>Dikarya</taxon>
        <taxon>Basidiomycota</taxon>
        <taxon>Ustilaginomycotina</taxon>
        <taxon>Exobasidiomycetes</taxon>
        <taxon>Tilletiales</taxon>
        <taxon>Tilletiaceae</taxon>
        <taxon>Tilletia</taxon>
    </lineage>
</organism>
<evidence type="ECO:0000256" key="3">
    <source>
        <dbReference type="ARBA" id="ARBA00022722"/>
    </source>
</evidence>
<evidence type="ECO:0000256" key="2">
    <source>
        <dbReference type="ARBA" id="ARBA00022695"/>
    </source>
</evidence>
<dbReference type="InterPro" id="IPR041373">
    <property type="entry name" value="RT_RNaseH"/>
</dbReference>
<evidence type="ECO:0000256" key="1">
    <source>
        <dbReference type="ARBA" id="ARBA00022679"/>
    </source>
</evidence>
<keyword evidence="7" id="KW-0695">RNA-directed DNA polymerase</keyword>
<keyword evidence="4" id="KW-0255">Endonuclease</keyword>
<dbReference type="InterPro" id="IPR041588">
    <property type="entry name" value="Integrase_H2C2"/>
</dbReference>
<dbReference type="Proteomes" id="UP000078113">
    <property type="component" value="Unassembled WGS sequence"/>
</dbReference>
<proteinExistence type="predicted"/>
<dbReference type="GO" id="GO:0016787">
    <property type="term" value="F:hydrolase activity"/>
    <property type="evidence" value="ECO:0007669"/>
    <property type="project" value="UniProtKB-KW"/>
</dbReference>
<evidence type="ECO:0000256" key="7">
    <source>
        <dbReference type="ARBA" id="ARBA00022918"/>
    </source>
</evidence>
<dbReference type="Gene3D" id="3.30.420.10">
    <property type="entry name" value="Ribonuclease H-like superfamily/Ribonuclease H"/>
    <property type="match status" value="1"/>
</dbReference>
<dbReference type="EMBL" id="LWDG02000076">
    <property type="protein sequence ID" value="KAE8269828.1"/>
    <property type="molecule type" value="Genomic_DNA"/>
</dbReference>
<keyword evidence="2" id="KW-0548">Nucleotidyltransferase</keyword>
<name>A0A8X7NB64_9BASI</name>
<evidence type="ECO:0000256" key="9">
    <source>
        <dbReference type="SAM" id="MobiDB-lite"/>
    </source>
</evidence>
<dbReference type="InterPro" id="IPR012337">
    <property type="entry name" value="RNaseH-like_sf"/>
</dbReference>
<comment type="caution">
    <text evidence="12">The sequence shown here is derived from an EMBL/GenBank/DDBJ whole genome shotgun (WGS) entry which is preliminary data.</text>
</comment>
<sequence>MPAPFAKEAELCARTDCLVPAHTATWVPIDVGCLAPGVDYTTHPRLTVSPDESVGLTGPVALLTKDVDRLLLANYGTQDIQIARRMPVADAVAAHLGDATSFADHTFTLQPPSSRLDSPSARTVWTAAAGADYTAEDAQPIDVFDQPLDSASNLTREAATVMVDGHFRVGIDADGNVHEEIATLLRRHHSAFALDGRPGRVQGDEMSLPLQPGAPLPSEPPRRASPEKRAAMDAALDQLLEWGVVEPSSSPVSFPVLMIRQGPKWRFCVDYRKLNEITIPDRYPLPTTDAVFQTLLGKRWFSALDALRGYHQQGVKEEDRWKTAFICHRGLYQYNTVPFGLRNAPAIFQRLMDKVLGGLRWKDAVVYIDDIVVATMTLEEHLAALDTLLSQAASVGLKFSPSKCTFGVPSLTLLGRKVSGAGVAVWQDRAKAVHDLSPPRTLQDLYHVLGLFGYYRAFVHQFAQLAAPLTQFTRGWRYERRNGHTTLVNSSGDTTAASKVTIEWGPAQQRSFDLLKAAIANPPTLAHPDPSRPYVLYVDASKLAFAAILHQVHVETPPAEVHVTSIPLLTPDTAVNQWTTWLRADPHFRSILRHLDAKSEWVLRDGLLIRRVDGRLALPESALPLVLRAVHDDNGHFGFAKTYLALTRHFWRPRLVESVQAWIRHCLACLSTKLGRRAGELDISRDSQFPFDAIAVDLALGLPRTRGGKDALLVIEDLFSRMVLLHPCTSNIDAPGIAAIISDRILRYGWRPRRLLSDSESKMIGSTMQALASSLGAVLEPSSPHHQQANPVERSIQTVQKVLQALCVNGHAHWDTKMVPTAELAINSTPHLTTGYRPFDLVFLAQPDIVHAVFDMSDPDEVGSFGERLLAGFARLEDARAAMRPAREGQKRRYDRRHASIPEVSVGDQVYVRLPDRPVTGVATHKLAQRKLGPFRVQSVLSDHRVVLDLPSELGMGSEFNVGQLDLRPSSPDPFAAHRDLPAAPATEVADRAVSPPASTSESIGDVDPVVAGRTRHVPARLRDFAIGVAHGVDSVDPELLRGPIFRPRLIDLADHQVLLVERPVAFLSRLTTVSEKKLAAAELELSCLAWAFAQWAHLLEGAEVTVVTDHAPMSAMLTSSSSSVYGPVITRCRAHLLPHLPYLRFEHRAGRSHTNVDSLSRLIAPVPDEDQGRSSL</sequence>
<dbReference type="GO" id="GO:0003723">
    <property type="term" value="F:RNA binding"/>
    <property type="evidence" value="ECO:0007669"/>
    <property type="project" value="UniProtKB-KW"/>
</dbReference>
<keyword evidence="6" id="KW-0694">RNA-binding</keyword>
<feature type="domain" description="Integrase catalytic" evidence="11">
    <location>
        <begin position="686"/>
        <end position="846"/>
    </location>
</feature>
<gene>
    <name evidence="12" type="ORF">A4X09_0g2516</name>
</gene>
<keyword evidence="13" id="KW-1185">Reference proteome</keyword>
<dbReference type="Gene3D" id="3.30.70.270">
    <property type="match status" value="2"/>
</dbReference>
<reference evidence="12" key="2">
    <citation type="journal article" date="2019" name="IMA Fungus">
        <title>Genome sequencing and comparison of five Tilletia species to identify candidate genes for the detection of regulated species infecting wheat.</title>
        <authorList>
            <person name="Nguyen H.D.T."/>
            <person name="Sultana T."/>
            <person name="Kesanakurti P."/>
            <person name="Hambleton S."/>
        </authorList>
    </citation>
    <scope>NUCLEOTIDE SEQUENCE</scope>
    <source>
        <strain evidence="12">DAOMC 236422</strain>
    </source>
</reference>
<dbReference type="GO" id="GO:0015074">
    <property type="term" value="P:DNA integration"/>
    <property type="evidence" value="ECO:0007669"/>
    <property type="project" value="InterPro"/>
</dbReference>
<dbReference type="Gene3D" id="3.10.10.10">
    <property type="entry name" value="HIV Type 1 Reverse Transcriptase, subunit A, domain 1"/>
    <property type="match status" value="1"/>
</dbReference>
<evidence type="ECO:0000259" key="10">
    <source>
        <dbReference type="PROSITE" id="PS50878"/>
    </source>
</evidence>
<evidence type="ECO:0000259" key="11">
    <source>
        <dbReference type="PROSITE" id="PS50994"/>
    </source>
</evidence>
<feature type="compositionally biased region" description="Basic and acidic residues" evidence="9">
    <location>
        <begin position="220"/>
        <end position="230"/>
    </location>
</feature>
<keyword evidence="8" id="KW-0511">Multifunctional enzyme</keyword>